<keyword evidence="4 5" id="KW-0472">Membrane</keyword>
<dbReference type="PANTHER" id="PTHR23515">
    <property type="entry name" value="HIGH-AFFINITY NITRATE TRANSPORTER 2.3"/>
    <property type="match status" value="1"/>
</dbReference>
<feature type="transmembrane region" description="Helical" evidence="5">
    <location>
        <begin position="416"/>
        <end position="434"/>
    </location>
</feature>
<evidence type="ECO:0000256" key="2">
    <source>
        <dbReference type="ARBA" id="ARBA00022692"/>
    </source>
</evidence>
<feature type="transmembrane region" description="Helical" evidence="5">
    <location>
        <begin position="265"/>
        <end position="285"/>
    </location>
</feature>
<accession>A0A3B0RAP9</accession>
<comment type="subcellular location">
    <subcellularLocation>
        <location evidence="1">Membrane</location>
        <topology evidence="1">Multi-pass membrane protein</topology>
    </subcellularLocation>
</comment>
<dbReference type="InterPro" id="IPR036259">
    <property type="entry name" value="MFS_trans_sf"/>
</dbReference>
<evidence type="ECO:0000256" key="1">
    <source>
        <dbReference type="ARBA" id="ARBA00004141"/>
    </source>
</evidence>
<organism evidence="6">
    <name type="scientific">hydrothermal vent metagenome</name>
    <dbReference type="NCBI Taxonomy" id="652676"/>
    <lineage>
        <taxon>unclassified sequences</taxon>
        <taxon>metagenomes</taxon>
        <taxon>ecological metagenomes</taxon>
    </lineage>
</organism>
<evidence type="ECO:0000313" key="6">
    <source>
        <dbReference type="EMBL" id="VAV85028.1"/>
    </source>
</evidence>
<proteinExistence type="predicted"/>
<feature type="transmembrane region" description="Helical" evidence="5">
    <location>
        <begin position="194"/>
        <end position="214"/>
    </location>
</feature>
<dbReference type="GO" id="GO:0015112">
    <property type="term" value="F:nitrate transmembrane transporter activity"/>
    <property type="evidence" value="ECO:0007669"/>
    <property type="project" value="InterPro"/>
</dbReference>
<evidence type="ECO:0000256" key="4">
    <source>
        <dbReference type="ARBA" id="ARBA00023136"/>
    </source>
</evidence>
<feature type="transmembrane region" description="Helical" evidence="5">
    <location>
        <begin position="226"/>
        <end position="244"/>
    </location>
</feature>
<feature type="transmembrane region" description="Helical" evidence="5">
    <location>
        <begin position="83"/>
        <end position="101"/>
    </location>
</feature>
<gene>
    <name evidence="6" type="ORF">MNBD_BACTEROID02-919</name>
</gene>
<sequence>MGKINIKDWNVEDESFWNSEGKKIANRNLWSSIPALLLAFSIWIMWGVLIKYMKEFGFTFGMVEGLVQGTEQYISKLKEINSLYYTLPAIAGLSGATLRLPNSFLISLGGGRNVIFVTTALLLIPAIGTGIALSDINTPYMFFAVMALLSGFGGGNFASSMSNISFFFPKKVQGYALGMNAGLGNLGVGIMQKVIPLIVTISLFGGTAGSIATAKGAPFEGLQNAAWVWVPLIVFATLGAFFGMNNVSTGTPSLPNTAKGVSKTLYMVTLGLFAAAVGAFLLIGLPWEDWGMKNSAMWIVLPIVVILSVFLMKKATPKEIQQNLKKQFSILGDKHNWIMTIIYTMTFGSFIGYSMVFPKLAQDIFVYSNTLDPEWVNPNAPNIMLWAFIGPVIGALVRPLGGILSDKVNSGSKVTMWSTFFQIIAALAVAYFVIQAKETESPEIFWWPFFGAFMVLFLTTGIGNGSTFRSIPYIFSKEKAGPVLGWTSAIAAYGAFIIPKVFGQQVKVGHAEYALYGFAIYYLICLILNWWYYLGPKREFDKP</sequence>
<dbReference type="AlphaFoldDB" id="A0A3B0RAP9"/>
<dbReference type="EMBL" id="UOEB01000198">
    <property type="protein sequence ID" value="VAV85028.1"/>
    <property type="molecule type" value="Genomic_DNA"/>
</dbReference>
<name>A0A3B0RAP9_9ZZZZ</name>
<reference evidence="6" key="1">
    <citation type="submission" date="2018-06" db="EMBL/GenBank/DDBJ databases">
        <authorList>
            <person name="Zhirakovskaya E."/>
        </authorList>
    </citation>
    <scope>NUCLEOTIDE SEQUENCE</scope>
</reference>
<feature type="transmembrane region" description="Helical" evidence="5">
    <location>
        <begin position="383"/>
        <end position="404"/>
    </location>
</feature>
<keyword evidence="3 5" id="KW-1133">Transmembrane helix</keyword>
<dbReference type="Gene3D" id="1.20.1250.20">
    <property type="entry name" value="MFS general substrate transporter like domains"/>
    <property type="match status" value="2"/>
</dbReference>
<feature type="transmembrane region" description="Helical" evidence="5">
    <location>
        <begin position="446"/>
        <end position="463"/>
    </location>
</feature>
<protein>
    <submittedName>
        <fullName evidence="6">Nitrate/nitrite transporter NarK</fullName>
    </submittedName>
</protein>
<feature type="transmembrane region" description="Helical" evidence="5">
    <location>
        <begin position="113"/>
        <end position="134"/>
    </location>
</feature>
<feature type="transmembrane region" description="Helical" evidence="5">
    <location>
        <begin position="140"/>
        <end position="158"/>
    </location>
</feature>
<evidence type="ECO:0000256" key="3">
    <source>
        <dbReference type="ARBA" id="ARBA00022989"/>
    </source>
</evidence>
<evidence type="ECO:0000256" key="5">
    <source>
        <dbReference type="SAM" id="Phobius"/>
    </source>
</evidence>
<feature type="transmembrane region" description="Helical" evidence="5">
    <location>
        <begin position="514"/>
        <end position="534"/>
    </location>
</feature>
<dbReference type="SUPFAM" id="SSF103473">
    <property type="entry name" value="MFS general substrate transporter"/>
    <property type="match status" value="1"/>
</dbReference>
<feature type="transmembrane region" description="Helical" evidence="5">
    <location>
        <begin position="483"/>
        <end position="502"/>
    </location>
</feature>
<keyword evidence="2 5" id="KW-0812">Transmembrane</keyword>
<dbReference type="GO" id="GO:0016020">
    <property type="term" value="C:membrane"/>
    <property type="evidence" value="ECO:0007669"/>
    <property type="project" value="UniProtKB-SubCell"/>
</dbReference>
<feature type="transmembrane region" description="Helical" evidence="5">
    <location>
        <begin position="337"/>
        <end position="356"/>
    </location>
</feature>
<feature type="transmembrane region" description="Helical" evidence="5">
    <location>
        <begin position="29"/>
        <end position="50"/>
    </location>
</feature>
<dbReference type="InterPro" id="IPR044772">
    <property type="entry name" value="NO3_transporter"/>
</dbReference>
<feature type="transmembrane region" description="Helical" evidence="5">
    <location>
        <begin position="297"/>
        <end position="316"/>
    </location>
</feature>